<dbReference type="EMBL" id="QXGA01001135">
    <property type="protein sequence ID" value="KAE9128004.1"/>
    <property type="molecule type" value="Genomic_DNA"/>
</dbReference>
<evidence type="ECO:0000313" key="18">
    <source>
        <dbReference type="Proteomes" id="UP000460718"/>
    </source>
</evidence>
<evidence type="ECO:0000313" key="13">
    <source>
        <dbReference type="Proteomes" id="UP000433483"/>
    </source>
</evidence>
<evidence type="ECO:0000313" key="15">
    <source>
        <dbReference type="Proteomes" id="UP000440367"/>
    </source>
</evidence>
<keyword evidence="13" id="KW-1185">Reference proteome</keyword>
<keyword evidence="2" id="KW-0472">Membrane</keyword>
<evidence type="ECO:0000256" key="1">
    <source>
        <dbReference type="SAM" id="MobiDB-lite"/>
    </source>
</evidence>
<feature type="compositionally biased region" description="Basic and acidic residues" evidence="1">
    <location>
        <begin position="130"/>
        <end position="142"/>
    </location>
</feature>
<evidence type="ECO:0000313" key="9">
    <source>
        <dbReference type="EMBL" id="KAE9209769.1"/>
    </source>
</evidence>
<reference evidence="12 13" key="1">
    <citation type="submission" date="2018-08" db="EMBL/GenBank/DDBJ databases">
        <title>Genomic investigation of the strawberry pathogen Phytophthora fragariae indicates pathogenicity is determined by transcriptional variation in three key races.</title>
        <authorList>
            <person name="Adams T.M."/>
            <person name="Armitage A.D."/>
            <person name="Sobczyk M.K."/>
            <person name="Bates H.J."/>
            <person name="Dunwell J.M."/>
            <person name="Nellist C.F."/>
            <person name="Harrison R.J."/>
        </authorList>
    </citation>
    <scope>NUCLEOTIDE SEQUENCE [LARGE SCALE GENOMIC DNA]</scope>
    <source>
        <strain evidence="11 14">A4</strain>
        <strain evidence="10 15">BC-1</strain>
        <strain evidence="9 19">BC-23</strain>
        <strain evidence="8 13">NOV-27</strain>
        <strain evidence="7 16">NOV-5</strain>
        <strain evidence="5 17">NOV-71</strain>
        <strain evidence="3 12">NOV-9</strain>
        <strain evidence="6 20">ONT-3</strain>
        <strain evidence="4 18">SCRP245</strain>
    </source>
</reference>
<evidence type="ECO:0000313" key="4">
    <source>
        <dbReference type="EMBL" id="KAE8995082.1"/>
    </source>
</evidence>
<dbReference type="Proteomes" id="UP000440732">
    <property type="component" value="Unassembled WGS sequence"/>
</dbReference>
<protein>
    <submittedName>
        <fullName evidence="8">Uncharacterized protein</fullName>
    </submittedName>
</protein>
<feature type="transmembrane region" description="Helical" evidence="2">
    <location>
        <begin position="207"/>
        <end position="229"/>
    </location>
</feature>
<dbReference type="EMBL" id="QXGF01001233">
    <property type="protein sequence ID" value="KAE8931502.1"/>
    <property type="molecule type" value="Genomic_DNA"/>
</dbReference>
<evidence type="ECO:0000313" key="7">
    <source>
        <dbReference type="EMBL" id="KAE9128004.1"/>
    </source>
</evidence>
<dbReference type="Gene3D" id="2.60.40.10">
    <property type="entry name" value="Immunoglobulins"/>
    <property type="match status" value="1"/>
</dbReference>
<evidence type="ECO:0000313" key="8">
    <source>
        <dbReference type="EMBL" id="KAE9195278.1"/>
    </source>
</evidence>
<dbReference type="AlphaFoldDB" id="A0A6A3XAQ3"/>
<proteinExistence type="predicted"/>
<dbReference type="EMBL" id="QXFX01001184">
    <property type="protein sequence ID" value="KAE9094976.1"/>
    <property type="molecule type" value="Genomic_DNA"/>
</dbReference>
<sequence length="487" mass="52798">MAGAEGDERDAVLAFLLGSTLDLGAAAASRSSSAVAEDDPPELEPVSDSDAELETDVTSADAASDSEAATSCDSEGDQQVATSEEEISDVEAGETEEEGGPVRAADEGKNVSEAEHEDDCAAATSAESDVGERQEEQKKAENQKTFGEQHTAAEVKANRTKPLRGSAGTRIDAAVPKVVVRKDMTVKKQLYLKQSGRGDSVPTLEELLVVGCVATVLVTYLIACVYSFFHPLVVPLPDYEELYSAYDISNVSVQIVNPLDNSQITPQGVWFEWKLANFPADALQQYGAEVFRYRVSLDDEVITSEVGFLALGGSKEEERGGISAVNSFNRTVRFPVPLRKFTHEDESPVEGKQFKLHLAVTVPIPGLIGELKTYEQEVYVWKPAAPSTEDGVQLTLTSPWEGAKFEQGQSIVLEYTAVNVDTLEVLMNDNIYVKKTHVNDGNLLLRGLGVGPHKFEIRAMDKQGEVAASRVLHVEIVEHLTSRQHEG</sequence>
<dbReference type="Proteomes" id="UP000440367">
    <property type="component" value="Unassembled WGS sequence"/>
</dbReference>
<dbReference type="EMBL" id="QXFW01001181">
    <property type="protein sequence ID" value="KAE8995082.1"/>
    <property type="molecule type" value="Genomic_DNA"/>
</dbReference>
<evidence type="ECO:0000313" key="19">
    <source>
        <dbReference type="Proteomes" id="UP000476176"/>
    </source>
</evidence>
<evidence type="ECO:0000313" key="16">
    <source>
        <dbReference type="Proteomes" id="UP000440732"/>
    </source>
</evidence>
<evidence type="ECO:0000256" key="2">
    <source>
        <dbReference type="SAM" id="Phobius"/>
    </source>
</evidence>
<evidence type="ECO:0000313" key="20">
    <source>
        <dbReference type="Proteomes" id="UP000488956"/>
    </source>
</evidence>
<accession>A0A6A3XAQ3</accession>
<feature type="region of interest" description="Disordered" evidence="1">
    <location>
        <begin position="26"/>
        <end position="167"/>
    </location>
</feature>
<evidence type="ECO:0000313" key="11">
    <source>
        <dbReference type="EMBL" id="KAE9296978.1"/>
    </source>
</evidence>
<evidence type="ECO:0000313" key="14">
    <source>
        <dbReference type="Proteomes" id="UP000437068"/>
    </source>
</evidence>
<dbReference type="EMBL" id="QXGB01001190">
    <property type="protein sequence ID" value="KAE9195278.1"/>
    <property type="molecule type" value="Genomic_DNA"/>
</dbReference>
<organism evidence="8 13">
    <name type="scientific">Phytophthora fragariae</name>
    <dbReference type="NCBI Taxonomy" id="53985"/>
    <lineage>
        <taxon>Eukaryota</taxon>
        <taxon>Sar</taxon>
        <taxon>Stramenopiles</taxon>
        <taxon>Oomycota</taxon>
        <taxon>Peronosporomycetes</taxon>
        <taxon>Peronosporales</taxon>
        <taxon>Peronosporaceae</taxon>
        <taxon>Phytophthora</taxon>
    </lineage>
</organism>
<dbReference type="Proteomes" id="UP000488956">
    <property type="component" value="Unassembled WGS sequence"/>
</dbReference>
<feature type="compositionally biased region" description="Acidic residues" evidence="1">
    <location>
        <begin position="83"/>
        <end position="99"/>
    </location>
</feature>
<evidence type="ECO:0000313" key="5">
    <source>
        <dbReference type="EMBL" id="KAE9094758.1"/>
    </source>
</evidence>
<feature type="compositionally biased region" description="Low complexity" evidence="1">
    <location>
        <begin position="56"/>
        <end position="73"/>
    </location>
</feature>
<feature type="compositionally biased region" description="Acidic residues" evidence="1">
    <location>
        <begin position="36"/>
        <end position="55"/>
    </location>
</feature>
<feature type="compositionally biased region" description="Low complexity" evidence="1">
    <location>
        <begin position="26"/>
        <end position="35"/>
    </location>
</feature>
<dbReference type="OrthoDB" id="97490at2759"/>
<dbReference type="EMBL" id="QXGE01001150">
    <property type="protein sequence ID" value="KAE9296978.1"/>
    <property type="molecule type" value="Genomic_DNA"/>
</dbReference>
<comment type="caution">
    <text evidence="8">The sequence shown here is derived from an EMBL/GenBank/DDBJ whole genome shotgun (WGS) entry which is preliminary data.</text>
</comment>
<dbReference type="Proteomes" id="UP000437068">
    <property type="component" value="Unassembled WGS sequence"/>
</dbReference>
<dbReference type="EMBL" id="QXGC01001157">
    <property type="protein sequence ID" value="KAE9209769.1"/>
    <property type="molecule type" value="Genomic_DNA"/>
</dbReference>
<keyword evidence="2" id="KW-1133">Transmembrane helix</keyword>
<gene>
    <name evidence="11" type="ORF">PF001_g16604</name>
    <name evidence="10" type="ORF">PF002_g18599</name>
    <name evidence="9" type="ORF">PF004_g16375</name>
    <name evidence="8" type="ORF">PF005_g17347</name>
    <name evidence="7" type="ORF">PF006_g16382</name>
    <name evidence="5" type="ORF">PF007_g17649</name>
    <name evidence="3" type="ORF">PF009_g18439</name>
    <name evidence="6" type="ORF">PF010_g16886</name>
    <name evidence="4" type="ORF">PF011_g16476</name>
</gene>
<dbReference type="Proteomes" id="UP000476176">
    <property type="component" value="Unassembled WGS sequence"/>
</dbReference>
<evidence type="ECO:0000313" key="12">
    <source>
        <dbReference type="Proteomes" id="UP000429523"/>
    </source>
</evidence>
<dbReference type="EMBL" id="QXGD01001232">
    <property type="protein sequence ID" value="KAE9211217.1"/>
    <property type="molecule type" value="Genomic_DNA"/>
</dbReference>
<dbReference type="Proteomes" id="UP000441208">
    <property type="component" value="Unassembled WGS sequence"/>
</dbReference>
<evidence type="ECO:0000313" key="10">
    <source>
        <dbReference type="EMBL" id="KAE9211217.1"/>
    </source>
</evidence>
<evidence type="ECO:0000313" key="6">
    <source>
        <dbReference type="EMBL" id="KAE9094976.1"/>
    </source>
</evidence>
<evidence type="ECO:0000313" key="3">
    <source>
        <dbReference type="EMBL" id="KAE8931502.1"/>
    </source>
</evidence>
<name>A0A6A3XAQ3_9STRA</name>
<keyword evidence="2" id="KW-0812">Transmembrane</keyword>
<dbReference type="Proteomes" id="UP000460718">
    <property type="component" value="Unassembled WGS sequence"/>
</dbReference>
<dbReference type="Proteomes" id="UP000433483">
    <property type="component" value="Unassembled WGS sequence"/>
</dbReference>
<dbReference type="Proteomes" id="UP000429523">
    <property type="component" value="Unassembled WGS sequence"/>
</dbReference>
<feature type="compositionally biased region" description="Basic and acidic residues" evidence="1">
    <location>
        <begin position="104"/>
        <end position="114"/>
    </location>
</feature>
<dbReference type="EMBL" id="QXFZ01001207">
    <property type="protein sequence ID" value="KAE9094758.1"/>
    <property type="molecule type" value="Genomic_DNA"/>
</dbReference>
<evidence type="ECO:0000313" key="17">
    <source>
        <dbReference type="Proteomes" id="UP000441208"/>
    </source>
</evidence>
<dbReference type="InterPro" id="IPR013783">
    <property type="entry name" value="Ig-like_fold"/>
</dbReference>